<accession>A0A9N8YQR1</accession>
<feature type="transmembrane region" description="Helical" evidence="1">
    <location>
        <begin position="263"/>
        <end position="281"/>
    </location>
</feature>
<feature type="transmembrane region" description="Helical" evidence="1">
    <location>
        <begin position="37"/>
        <end position="54"/>
    </location>
</feature>
<keyword evidence="2" id="KW-0732">Signal</keyword>
<proteinExistence type="predicted"/>
<feature type="chain" id="PRO_5040241958" evidence="2">
    <location>
        <begin position="22"/>
        <end position="307"/>
    </location>
</feature>
<keyword evidence="1" id="KW-1133">Transmembrane helix</keyword>
<dbReference type="OrthoDB" id="2449676at2759"/>
<sequence>MLEKISKFLFFLTYLFPIVSARLPISDMFNYEKKKYIPYIIVSVILLIAFTPISQLRKVRAIIALALNIFTLIIFPPLFFYTTQGFSKLTIVVLALILAITASILISIILRLLISDESKKKIASITFAVLFTLIIAIFPPLFLYATESFNNVTITFLILFEIFIFTTALAVLSTSSCIFKFVVMSFLMGSLMAIIIYAIVLWIKFLVNSGFHISIIVLVINCVVGCFLGFLQGTIIGFIITSNILGGINFYFVFYALQIQVNPISLLLFWAVLWTILFNIYTGIENYGGGAEEGAEAEFDLENYMQK</sequence>
<protein>
    <submittedName>
        <fullName evidence="3">6863_t:CDS:1</fullName>
    </submittedName>
</protein>
<name>A0A9N8YQR1_9GLOM</name>
<keyword evidence="1" id="KW-0472">Membrane</keyword>
<dbReference type="EMBL" id="CAJVPK010000059">
    <property type="protein sequence ID" value="CAG8439939.1"/>
    <property type="molecule type" value="Genomic_DNA"/>
</dbReference>
<feature type="transmembrane region" description="Helical" evidence="1">
    <location>
        <begin position="209"/>
        <end position="231"/>
    </location>
</feature>
<feature type="transmembrane region" description="Helical" evidence="1">
    <location>
        <begin position="152"/>
        <end position="172"/>
    </location>
</feature>
<keyword evidence="1" id="KW-0812">Transmembrane</keyword>
<evidence type="ECO:0000313" key="4">
    <source>
        <dbReference type="Proteomes" id="UP000789706"/>
    </source>
</evidence>
<feature type="transmembrane region" description="Helical" evidence="1">
    <location>
        <begin position="181"/>
        <end position="203"/>
    </location>
</feature>
<keyword evidence="4" id="KW-1185">Reference proteome</keyword>
<feature type="transmembrane region" description="Helical" evidence="1">
    <location>
        <begin position="125"/>
        <end position="146"/>
    </location>
</feature>
<dbReference type="AlphaFoldDB" id="A0A9N8YQR1"/>
<evidence type="ECO:0000313" key="3">
    <source>
        <dbReference type="EMBL" id="CAG8439939.1"/>
    </source>
</evidence>
<feature type="transmembrane region" description="Helical" evidence="1">
    <location>
        <begin position="61"/>
        <end position="83"/>
    </location>
</feature>
<dbReference type="Proteomes" id="UP000789706">
    <property type="component" value="Unassembled WGS sequence"/>
</dbReference>
<organism evidence="3 4">
    <name type="scientific">Diversispora eburnea</name>
    <dbReference type="NCBI Taxonomy" id="1213867"/>
    <lineage>
        <taxon>Eukaryota</taxon>
        <taxon>Fungi</taxon>
        <taxon>Fungi incertae sedis</taxon>
        <taxon>Mucoromycota</taxon>
        <taxon>Glomeromycotina</taxon>
        <taxon>Glomeromycetes</taxon>
        <taxon>Diversisporales</taxon>
        <taxon>Diversisporaceae</taxon>
        <taxon>Diversispora</taxon>
    </lineage>
</organism>
<reference evidence="3" key="1">
    <citation type="submission" date="2021-06" db="EMBL/GenBank/DDBJ databases">
        <authorList>
            <person name="Kallberg Y."/>
            <person name="Tangrot J."/>
            <person name="Rosling A."/>
        </authorList>
    </citation>
    <scope>NUCLEOTIDE SEQUENCE</scope>
    <source>
        <strain evidence="3">AZ414A</strain>
    </source>
</reference>
<evidence type="ECO:0000256" key="1">
    <source>
        <dbReference type="SAM" id="Phobius"/>
    </source>
</evidence>
<feature type="signal peptide" evidence="2">
    <location>
        <begin position="1"/>
        <end position="21"/>
    </location>
</feature>
<gene>
    <name evidence="3" type="ORF">DEBURN_LOCUS1359</name>
</gene>
<comment type="caution">
    <text evidence="3">The sequence shown here is derived from an EMBL/GenBank/DDBJ whole genome shotgun (WGS) entry which is preliminary data.</text>
</comment>
<evidence type="ECO:0000256" key="2">
    <source>
        <dbReference type="SAM" id="SignalP"/>
    </source>
</evidence>
<feature type="transmembrane region" description="Helical" evidence="1">
    <location>
        <begin position="238"/>
        <end position="257"/>
    </location>
</feature>
<feature type="transmembrane region" description="Helical" evidence="1">
    <location>
        <begin position="89"/>
        <end position="113"/>
    </location>
</feature>